<feature type="transmembrane region" description="Helical" evidence="1">
    <location>
        <begin position="20"/>
        <end position="37"/>
    </location>
</feature>
<keyword evidence="1" id="KW-1133">Transmembrane helix</keyword>
<proteinExistence type="predicted"/>
<gene>
    <name evidence="2" type="ORF">ODALV1_LOCUS11188</name>
</gene>
<organism evidence="2 3">
    <name type="scientific">Orchesella dallaii</name>
    <dbReference type="NCBI Taxonomy" id="48710"/>
    <lineage>
        <taxon>Eukaryota</taxon>
        <taxon>Metazoa</taxon>
        <taxon>Ecdysozoa</taxon>
        <taxon>Arthropoda</taxon>
        <taxon>Hexapoda</taxon>
        <taxon>Collembola</taxon>
        <taxon>Entomobryomorpha</taxon>
        <taxon>Entomobryoidea</taxon>
        <taxon>Orchesellidae</taxon>
        <taxon>Orchesellinae</taxon>
        <taxon>Orchesella</taxon>
    </lineage>
</organism>
<accession>A0ABP1QGY8</accession>
<reference evidence="2 3" key="1">
    <citation type="submission" date="2024-08" db="EMBL/GenBank/DDBJ databases">
        <authorList>
            <person name="Cucini C."/>
            <person name="Frati F."/>
        </authorList>
    </citation>
    <scope>NUCLEOTIDE SEQUENCE [LARGE SCALE GENOMIC DNA]</scope>
</reference>
<sequence length="180" mass="20388">MKMTYPFLLPNETHSTFSTLLSVILFLLTLGPSIIFIESLEVIQTLTSFIGFQVVEAMNKHIEIGISVDVGGIIEHGDKRLHEMSTRELWSRELLFDYEQLKILIESLNECLGFAYLQTVCFSLPIYAFYTSACLLSGGYVTSPEIIVYSFRYYVSICLALGIPSEVHQQVSLQIMDVIK</sequence>
<dbReference type="Proteomes" id="UP001642540">
    <property type="component" value="Unassembled WGS sequence"/>
</dbReference>
<name>A0ABP1QGY8_9HEXA</name>
<dbReference type="EMBL" id="CAXLJM020000034">
    <property type="protein sequence ID" value="CAL8102585.1"/>
    <property type="molecule type" value="Genomic_DNA"/>
</dbReference>
<protein>
    <submittedName>
        <fullName evidence="2">Uncharacterized protein</fullName>
    </submittedName>
</protein>
<comment type="caution">
    <text evidence="2">The sequence shown here is derived from an EMBL/GenBank/DDBJ whole genome shotgun (WGS) entry which is preliminary data.</text>
</comment>
<keyword evidence="3" id="KW-1185">Reference proteome</keyword>
<evidence type="ECO:0000313" key="3">
    <source>
        <dbReference type="Proteomes" id="UP001642540"/>
    </source>
</evidence>
<keyword evidence="1" id="KW-0812">Transmembrane</keyword>
<keyword evidence="1" id="KW-0472">Membrane</keyword>
<evidence type="ECO:0000313" key="2">
    <source>
        <dbReference type="EMBL" id="CAL8102585.1"/>
    </source>
</evidence>
<evidence type="ECO:0000256" key="1">
    <source>
        <dbReference type="SAM" id="Phobius"/>
    </source>
</evidence>